<dbReference type="Gene3D" id="1.10.10.10">
    <property type="entry name" value="Winged helix-like DNA-binding domain superfamily/Winged helix DNA-binding domain"/>
    <property type="match status" value="1"/>
</dbReference>
<keyword evidence="7" id="KW-0808">Transferase</keyword>
<keyword evidence="8" id="KW-1185">Reference proteome</keyword>
<dbReference type="InterPro" id="IPR004839">
    <property type="entry name" value="Aminotransferase_I/II_large"/>
</dbReference>
<dbReference type="Gene3D" id="3.90.1150.10">
    <property type="entry name" value="Aspartate Aminotransferase, domain 1"/>
    <property type="match status" value="1"/>
</dbReference>
<keyword evidence="7" id="KW-0614">Plasmid</keyword>
<dbReference type="InterPro" id="IPR051446">
    <property type="entry name" value="HTH_trans_reg/aminotransferase"/>
</dbReference>
<protein>
    <submittedName>
        <fullName evidence="7">PLP-dependent aminotransferase family protein</fullName>
    </submittedName>
</protein>
<dbReference type="CDD" id="cd00609">
    <property type="entry name" value="AAT_like"/>
    <property type="match status" value="1"/>
</dbReference>
<geneLocation type="plasmid" evidence="7 8">
    <name>unnamed3</name>
</geneLocation>
<dbReference type="InterPro" id="IPR015424">
    <property type="entry name" value="PyrdxlP-dep_Trfase"/>
</dbReference>
<evidence type="ECO:0000256" key="1">
    <source>
        <dbReference type="ARBA" id="ARBA00005384"/>
    </source>
</evidence>
<dbReference type="InterPro" id="IPR000524">
    <property type="entry name" value="Tscrpt_reg_HTH_GntR"/>
</dbReference>
<dbReference type="PROSITE" id="PS50949">
    <property type="entry name" value="HTH_GNTR"/>
    <property type="match status" value="1"/>
</dbReference>
<comment type="similarity">
    <text evidence="1">In the C-terminal section; belongs to the class-I pyridoxal-phosphate-dependent aminotransferase family.</text>
</comment>
<evidence type="ECO:0000256" key="5">
    <source>
        <dbReference type="ARBA" id="ARBA00023163"/>
    </source>
</evidence>
<dbReference type="InterPro" id="IPR036390">
    <property type="entry name" value="WH_DNA-bd_sf"/>
</dbReference>
<keyword evidence="4" id="KW-0238">DNA-binding</keyword>
<organism evidence="7 8">
    <name type="scientific">Thioclava litoralis</name>
    <dbReference type="NCBI Taxonomy" id="3076557"/>
    <lineage>
        <taxon>Bacteria</taxon>
        <taxon>Pseudomonadati</taxon>
        <taxon>Pseudomonadota</taxon>
        <taxon>Alphaproteobacteria</taxon>
        <taxon>Rhodobacterales</taxon>
        <taxon>Paracoccaceae</taxon>
        <taxon>Thioclava</taxon>
    </lineage>
</organism>
<dbReference type="Pfam" id="PF00392">
    <property type="entry name" value="GntR"/>
    <property type="match status" value="1"/>
</dbReference>
<keyword evidence="2" id="KW-0663">Pyridoxal phosphate</keyword>
<keyword evidence="3" id="KW-0805">Transcription regulation</keyword>
<dbReference type="InterPro" id="IPR015422">
    <property type="entry name" value="PyrdxlP-dep_Trfase_small"/>
</dbReference>
<dbReference type="PANTHER" id="PTHR46577:SF1">
    <property type="entry name" value="HTH-TYPE TRANSCRIPTIONAL REGULATORY PROTEIN GABR"/>
    <property type="match status" value="1"/>
</dbReference>
<name>A0ABZ1E6Q7_9RHOB</name>
<evidence type="ECO:0000256" key="4">
    <source>
        <dbReference type="ARBA" id="ARBA00023125"/>
    </source>
</evidence>
<reference evidence="7 8" key="1">
    <citation type="submission" date="2023-09" db="EMBL/GenBank/DDBJ databases">
        <title>Thioclava shenzhenensis sp. nov., a multidrug resistant bacteria-antagonizing species isolated from coastal seawater.</title>
        <authorList>
            <person name="Long M."/>
        </authorList>
    </citation>
    <scope>NUCLEOTIDE SEQUENCE [LARGE SCALE GENOMIC DNA]</scope>
    <source>
        <strain evidence="7 8">FTW29</strain>
        <plasmid evidence="7 8">unnamed3</plasmid>
    </source>
</reference>
<evidence type="ECO:0000313" key="8">
    <source>
        <dbReference type="Proteomes" id="UP001623290"/>
    </source>
</evidence>
<evidence type="ECO:0000259" key="6">
    <source>
        <dbReference type="PROSITE" id="PS50949"/>
    </source>
</evidence>
<dbReference type="SMART" id="SM00345">
    <property type="entry name" value="HTH_GNTR"/>
    <property type="match status" value="1"/>
</dbReference>
<dbReference type="Gene3D" id="3.40.640.10">
    <property type="entry name" value="Type I PLP-dependent aspartate aminotransferase-like (Major domain)"/>
    <property type="match status" value="1"/>
</dbReference>
<dbReference type="SUPFAM" id="SSF53383">
    <property type="entry name" value="PLP-dependent transferases"/>
    <property type="match status" value="1"/>
</dbReference>
<keyword evidence="5" id="KW-0804">Transcription</keyword>
<proteinExistence type="inferred from homology"/>
<evidence type="ECO:0000256" key="2">
    <source>
        <dbReference type="ARBA" id="ARBA00022898"/>
    </source>
</evidence>
<dbReference type="GO" id="GO:0008483">
    <property type="term" value="F:transaminase activity"/>
    <property type="evidence" value="ECO:0007669"/>
    <property type="project" value="UniProtKB-KW"/>
</dbReference>
<sequence length="459" mass="48600">MTDWTPKPNDSGKPHYLAIADAIGADIAAGRLKAGDRLPPQRRLAAALGIDFTTVSRAYTEAQARGLVTSHVGRGSFVSDPPAALPAAPLADPARRAAEDLSMNMPPEPTDPDLLAGMRAGLMAVSGHLVDLLRYQSPIGTEPDRLAARSWLAPRGLDVALERIAVTPGAHATMAAVLSMLCKAGDHVLCEQVTYPGIRNIAARFGVTLVGLQTDARGVVPEALQAAIRRHRPKALYLNPTLHNPTTLTLPAERRAALAAILRAEGLALIEDDAYGFVPAETPAPLAQQIPELTWYIGGLSKCLGAGLRLAFTVTPDARATHRLTQAIRALSVMPAPLSLALTTRWIEQGTAEALRQALRNETAARQAIARRALEGCDYATATSAFHIWLQLPQGLGRADVIARMAGQPLGLMPSDAFTVGAVPQDRLRVSLGGSISRAQLQTALCHLGHALSAQGYMG</sequence>
<dbReference type="PANTHER" id="PTHR46577">
    <property type="entry name" value="HTH-TYPE TRANSCRIPTIONAL REGULATORY PROTEIN GABR"/>
    <property type="match status" value="1"/>
</dbReference>
<feature type="domain" description="HTH gntR-type" evidence="6">
    <location>
        <begin position="13"/>
        <end position="81"/>
    </location>
</feature>
<dbReference type="InterPro" id="IPR015421">
    <property type="entry name" value="PyrdxlP-dep_Trfase_major"/>
</dbReference>
<dbReference type="InterPro" id="IPR036388">
    <property type="entry name" value="WH-like_DNA-bd_sf"/>
</dbReference>
<gene>
    <name evidence="7" type="ORF">RPE78_18115</name>
</gene>
<keyword evidence="7" id="KW-0032">Aminotransferase</keyword>
<dbReference type="SUPFAM" id="SSF46785">
    <property type="entry name" value="Winged helix' DNA-binding domain"/>
    <property type="match status" value="1"/>
</dbReference>
<dbReference type="RefSeq" id="WP_330628233.1">
    <property type="nucleotide sequence ID" value="NZ_CP135446.1"/>
</dbReference>
<dbReference type="Proteomes" id="UP001623290">
    <property type="component" value="Plasmid unnamed3"/>
</dbReference>
<dbReference type="EMBL" id="CP135446">
    <property type="protein sequence ID" value="WRY35907.1"/>
    <property type="molecule type" value="Genomic_DNA"/>
</dbReference>
<dbReference type="CDD" id="cd07377">
    <property type="entry name" value="WHTH_GntR"/>
    <property type="match status" value="1"/>
</dbReference>
<dbReference type="Pfam" id="PF00155">
    <property type="entry name" value="Aminotran_1_2"/>
    <property type="match status" value="1"/>
</dbReference>
<accession>A0ABZ1E6Q7</accession>
<evidence type="ECO:0000256" key="3">
    <source>
        <dbReference type="ARBA" id="ARBA00023015"/>
    </source>
</evidence>
<evidence type="ECO:0000313" key="7">
    <source>
        <dbReference type="EMBL" id="WRY35907.1"/>
    </source>
</evidence>